<name>A0A4S2M7G9_OPIFE</name>
<reference evidence="2 3" key="1">
    <citation type="journal article" date="2019" name="BMC Genomics">
        <title>New insights from Opisthorchis felineus genome: update on genomics of the epidemiologically important liver flukes.</title>
        <authorList>
            <person name="Ershov N.I."/>
            <person name="Mordvinov V.A."/>
            <person name="Prokhortchouk E.B."/>
            <person name="Pakharukova M.Y."/>
            <person name="Gunbin K.V."/>
            <person name="Ustyantsev K."/>
            <person name="Genaev M.A."/>
            <person name="Blinov A.G."/>
            <person name="Mazur A."/>
            <person name="Boulygina E."/>
            <person name="Tsygankova S."/>
            <person name="Khrameeva E."/>
            <person name="Chekanov N."/>
            <person name="Fan G."/>
            <person name="Xiao A."/>
            <person name="Zhang H."/>
            <person name="Xu X."/>
            <person name="Yang H."/>
            <person name="Solovyev V."/>
            <person name="Lee S.M."/>
            <person name="Liu X."/>
            <person name="Afonnikov D.A."/>
            <person name="Skryabin K.G."/>
        </authorList>
    </citation>
    <scope>NUCLEOTIDE SEQUENCE [LARGE SCALE GENOMIC DNA]</scope>
    <source>
        <strain evidence="2">AK-0245</strain>
        <tissue evidence="2">Whole organism</tissue>
    </source>
</reference>
<feature type="compositionally biased region" description="Basic and acidic residues" evidence="1">
    <location>
        <begin position="42"/>
        <end position="54"/>
    </location>
</feature>
<feature type="compositionally biased region" description="Polar residues" evidence="1">
    <location>
        <begin position="55"/>
        <end position="65"/>
    </location>
</feature>
<gene>
    <name evidence="2" type="ORF">CRM22_003394</name>
</gene>
<feature type="region of interest" description="Disordered" evidence="1">
    <location>
        <begin position="20"/>
        <end position="65"/>
    </location>
</feature>
<feature type="non-terminal residue" evidence="2">
    <location>
        <position position="65"/>
    </location>
</feature>
<evidence type="ECO:0000313" key="2">
    <source>
        <dbReference type="EMBL" id="TGZ70047.1"/>
    </source>
</evidence>
<evidence type="ECO:0000256" key="1">
    <source>
        <dbReference type="SAM" id="MobiDB-lite"/>
    </source>
</evidence>
<dbReference type="Proteomes" id="UP000308267">
    <property type="component" value="Unassembled WGS sequence"/>
</dbReference>
<organism evidence="2 3">
    <name type="scientific">Opisthorchis felineus</name>
    <dbReference type="NCBI Taxonomy" id="147828"/>
    <lineage>
        <taxon>Eukaryota</taxon>
        <taxon>Metazoa</taxon>
        <taxon>Spiralia</taxon>
        <taxon>Lophotrochozoa</taxon>
        <taxon>Platyhelminthes</taxon>
        <taxon>Trematoda</taxon>
        <taxon>Digenea</taxon>
        <taxon>Opisthorchiida</taxon>
        <taxon>Opisthorchiata</taxon>
        <taxon>Opisthorchiidae</taxon>
        <taxon>Opisthorchis</taxon>
    </lineage>
</organism>
<dbReference type="EMBL" id="SJOL01005643">
    <property type="protein sequence ID" value="TGZ70047.1"/>
    <property type="molecule type" value="Genomic_DNA"/>
</dbReference>
<proteinExistence type="predicted"/>
<accession>A0A4S2M7G9</accession>
<keyword evidence="3" id="KW-1185">Reference proteome</keyword>
<sequence>MYRAFDIKSLLKSSPIVLSNAEENGNDRPLSFRQYEQTPPENKSHSDRLDHLESQTDAYTLHTNQ</sequence>
<protein>
    <submittedName>
        <fullName evidence="2">Uncharacterized protein</fullName>
    </submittedName>
</protein>
<dbReference type="OrthoDB" id="10471157at2759"/>
<comment type="caution">
    <text evidence="2">The sequence shown here is derived from an EMBL/GenBank/DDBJ whole genome shotgun (WGS) entry which is preliminary data.</text>
</comment>
<dbReference type="AlphaFoldDB" id="A0A4S2M7G9"/>
<evidence type="ECO:0000313" key="3">
    <source>
        <dbReference type="Proteomes" id="UP000308267"/>
    </source>
</evidence>